<dbReference type="PANTHER" id="PTHR46580">
    <property type="entry name" value="SENSOR KINASE-RELATED"/>
    <property type="match status" value="1"/>
</dbReference>
<dbReference type="NCBIfam" id="TIGR04183">
    <property type="entry name" value="Por_Secre_tail"/>
    <property type="match status" value="1"/>
</dbReference>
<feature type="region of interest" description="Disordered" evidence="2">
    <location>
        <begin position="1"/>
        <end position="21"/>
    </location>
</feature>
<dbReference type="SUPFAM" id="SSF55486">
    <property type="entry name" value="Metalloproteases ('zincins'), catalytic domain"/>
    <property type="match status" value="1"/>
</dbReference>
<dbReference type="Pfam" id="PF13582">
    <property type="entry name" value="Reprolysin_3"/>
    <property type="match status" value="1"/>
</dbReference>
<dbReference type="SUPFAM" id="SSF81296">
    <property type="entry name" value="E set domains"/>
    <property type="match status" value="2"/>
</dbReference>
<feature type="domain" description="IPT/TIG" evidence="3">
    <location>
        <begin position="691"/>
        <end position="774"/>
    </location>
</feature>
<accession>A0ABW2U320</accession>
<dbReference type="Pfam" id="PF13205">
    <property type="entry name" value="Big_5"/>
    <property type="match status" value="1"/>
</dbReference>
<dbReference type="InterPro" id="IPR013783">
    <property type="entry name" value="Ig-like_fold"/>
</dbReference>
<dbReference type="SUPFAM" id="SSF69318">
    <property type="entry name" value="Integrin alpha N-terminal domain"/>
    <property type="match status" value="1"/>
</dbReference>
<dbReference type="Gene3D" id="2.130.10.130">
    <property type="entry name" value="Integrin alpha, N-terminal"/>
    <property type="match status" value="2"/>
</dbReference>
<dbReference type="Proteomes" id="UP001596513">
    <property type="component" value="Unassembled WGS sequence"/>
</dbReference>
<evidence type="ECO:0000256" key="2">
    <source>
        <dbReference type="SAM" id="MobiDB-lite"/>
    </source>
</evidence>
<evidence type="ECO:0000256" key="1">
    <source>
        <dbReference type="ARBA" id="ARBA00022729"/>
    </source>
</evidence>
<organism evidence="4 5">
    <name type="scientific">Hymenobacter humi</name>
    <dbReference type="NCBI Taxonomy" id="1411620"/>
    <lineage>
        <taxon>Bacteria</taxon>
        <taxon>Pseudomonadati</taxon>
        <taxon>Bacteroidota</taxon>
        <taxon>Cytophagia</taxon>
        <taxon>Cytophagales</taxon>
        <taxon>Hymenobacteraceae</taxon>
        <taxon>Hymenobacter</taxon>
    </lineage>
</organism>
<comment type="caution">
    <text evidence="4">The sequence shown here is derived from an EMBL/GenBank/DDBJ whole genome shotgun (WGS) entry which is preliminary data.</text>
</comment>
<dbReference type="Gene3D" id="3.40.390.10">
    <property type="entry name" value="Collagenase (Catalytic Domain)"/>
    <property type="match status" value="1"/>
</dbReference>
<dbReference type="InterPro" id="IPR014756">
    <property type="entry name" value="Ig_E-set"/>
</dbReference>
<dbReference type="EMBL" id="JBHTEK010000001">
    <property type="protein sequence ID" value="MFC7667302.1"/>
    <property type="molecule type" value="Genomic_DNA"/>
</dbReference>
<dbReference type="InterPro" id="IPR028994">
    <property type="entry name" value="Integrin_alpha_N"/>
</dbReference>
<dbReference type="CDD" id="cd00603">
    <property type="entry name" value="IPT_PCSR"/>
    <property type="match status" value="1"/>
</dbReference>
<gene>
    <name evidence="4" type="ORF">ACFQT0_07670</name>
</gene>
<evidence type="ECO:0000313" key="5">
    <source>
        <dbReference type="Proteomes" id="UP001596513"/>
    </source>
</evidence>
<dbReference type="RefSeq" id="WP_380205943.1">
    <property type="nucleotide sequence ID" value="NZ_JBHTEK010000001.1"/>
</dbReference>
<dbReference type="Gene3D" id="2.60.40.10">
    <property type="entry name" value="Immunoglobulins"/>
    <property type="match status" value="3"/>
</dbReference>
<name>A0ABW2U320_9BACT</name>
<dbReference type="InterPro" id="IPR024079">
    <property type="entry name" value="MetalloPept_cat_dom_sf"/>
</dbReference>
<reference evidence="5" key="1">
    <citation type="journal article" date="2019" name="Int. J. Syst. Evol. Microbiol.">
        <title>The Global Catalogue of Microorganisms (GCM) 10K type strain sequencing project: providing services to taxonomists for standard genome sequencing and annotation.</title>
        <authorList>
            <consortium name="The Broad Institute Genomics Platform"/>
            <consortium name="The Broad Institute Genome Sequencing Center for Infectious Disease"/>
            <person name="Wu L."/>
            <person name="Ma J."/>
        </authorList>
    </citation>
    <scope>NUCLEOTIDE SEQUENCE [LARGE SCALE GENOMIC DNA]</scope>
    <source>
        <strain evidence="5">JCM 19635</strain>
    </source>
</reference>
<sequence length="1505" mass="154321">MARPSFAQPSAKPQPPLFRADGPAAQAASRSQLAARLRQYRAFTLDLAGLRSALAAAPLRSATASQPLELHLPLPDGSTQRFALWETPLLTPALAARYPGLHTYGGRGLDDPTALLSLTASPGNLHIQILSEQPGGAVYLEAASTGDAQHYVSYYARDVVAPAGSQRGCGAASLPKVPQPRPFGKAGGQLGRDAKLSQPVGPTLAVYRLVMTTTKEYTNSVHSAANGADYTDVMSNVAALVNDVRTIQERDLAVTMMLVGAHFYTSANDGAYDQSNDDQMVNRNRQNVETEFGAAAFDLGHLLTTNASGLAYLGVVGTSATGGTPFTYKAGGLSGNLNRTTPTAYFITSVFAHEIGHQFAASHTFNTNEGECGKSTRAATSAWEPGKGSTIMAYTDINCDAPEPNTIQAHSDAYYHTGSVEQMRTYIESIPSVGAQISSGNTSPLVTVPANRTIPQGTPFKLTATGTDADAADVSALRYNWEEIDLGSPSNLSTPQAAQDNVPLFRSVLPSTTGATRYFPSLNSLISNVTSSPVERLPTVARELNLRCTLRDYHAVSGSVATSTASGIVGGVALSNTVTLTVSAANATPFAITQPNTAVTWVAGSTHTVQWNGVGTKSSAVNCQTVNIRLSTDGGLTYPTLLAAAVPNADGTGSASITVPSLNTTAARLMVEAADNYFFDISDSNFTITTGPAVTGLSPAQGPTGSTVTISGSNFGTSAAGLGVTFNGVSGTIVSVSDGSITVTVPAQAQSGPVVVTRNGTGAGTASAGRFVVTPVVSGINPGSGPEGALVVVAGTGLAGASRITFNGASVPSSSFFNTNYTAAPNTIMVRVPLGATTGPVIVTTPAGSSNATVNFVVTTFTFSVLSVLPPLNGPIAESTNIQATFNAELNANNATTQLPIKVSSLQAGGRKAGTSSVSGSTVTFDPAVDFQAGEVVQVSVTTAARSNAGAELVKSYVSQLTTRTRATTGVSAGSNYATGAQPEHVVAGNLNGDAALDLVVANQADNTVSVLLNNGTGTNFTAAGAPIAVSGNPQSAALADLNNDGLLDLLVSCLSGTINVLKGNSDGTFSPQPSLNSVGPVQAVSVADLNGDGNLDLVAPLLYGGDAGYALIGMGNGTFGFTMSTYTGLPPAARSLALADFNEDGNLDLASASYSGVASNGSVSVHFGNGAGSFTLASSFPTAGAFYVVAADLNGDGHADIASTNTYATGAPLSVWLGTGGGLFASAITLRLSSGFAYTLSTGDYNGDGIIDLITPRGAFGAGPGVEVFSFLSGGFTGPTTITGFGNQPRFTALADVNNDRTLDFITANSTGDNTVSVALSKPAQPLPVELSAFTATVISESVVRLAWSTASEHNNMGFEVERGIDGHTFTKIGFAPGAGTRTAPQAYSLLDAPPPTESTLFYYRLRQINQDGTAAYSPVRTATLVESEVQLLVYPNPAHDAIQVHLSSLVPGTPLQLYDALGRLLGTFNVTANNAKTSLPLTDLPKGLYFIRYGQLSQRLTVE</sequence>
<dbReference type="Pfam" id="PF01833">
    <property type="entry name" value="TIG"/>
    <property type="match status" value="1"/>
</dbReference>
<dbReference type="Pfam" id="PF13517">
    <property type="entry name" value="FG-GAP_3"/>
    <property type="match status" value="2"/>
</dbReference>
<proteinExistence type="predicted"/>
<evidence type="ECO:0000313" key="4">
    <source>
        <dbReference type="EMBL" id="MFC7667302.1"/>
    </source>
</evidence>
<dbReference type="InterPro" id="IPR002909">
    <property type="entry name" value="IPT_dom"/>
</dbReference>
<dbReference type="SMART" id="SM00429">
    <property type="entry name" value="IPT"/>
    <property type="match status" value="1"/>
</dbReference>
<dbReference type="PANTHER" id="PTHR46580:SF4">
    <property type="entry name" value="ATP_GTP-BINDING PROTEIN"/>
    <property type="match status" value="1"/>
</dbReference>
<keyword evidence="5" id="KW-1185">Reference proteome</keyword>
<evidence type="ECO:0000259" key="3">
    <source>
        <dbReference type="SMART" id="SM00429"/>
    </source>
</evidence>
<dbReference type="Pfam" id="PF18962">
    <property type="entry name" value="Por_Secre_tail"/>
    <property type="match status" value="1"/>
</dbReference>
<dbReference type="InterPro" id="IPR026444">
    <property type="entry name" value="Secre_tail"/>
</dbReference>
<protein>
    <submittedName>
        <fullName evidence="4">FG-GAP-like repeat-containing protein</fullName>
    </submittedName>
</protein>
<keyword evidence="1" id="KW-0732">Signal</keyword>
<dbReference type="InterPro" id="IPR032812">
    <property type="entry name" value="SbsA_Ig"/>
</dbReference>
<dbReference type="InterPro" id="IPR013517">
    <property type="entry name" value="FG-GAP"/>
</dbReference>